<gene>
    <name evidence="2" type="ORF">PPSIR1_20334</name>
</gene>
<evidence type="ECO:0000256" key="1">
    <source>
        <dbReference type="SAM" id="SignalP"/>
    </source>
</evidence>
<name>A6G243_9BACT</name>
<protein>
    <recommendedName>
        <fullName evidence="4">Lipoprotein</fullName>
    </recommendedName>
</protein>
<dbReference type="Proteomes" id="UP000005801">
    <property type="component" value="Unassembled WGS sequence"/>
</dbReference>
<evidence type="ECO:0008006" key="4">
    <source>
        <dbReference type="Google" id="ProtNLM"/>
    </source>
</evidence>
<dbReference type="RefSeq" id="WP_006970792.1">
    <property type="nucleotide sequence ID" value="NZ_ABCS01000014.1"/>
</dbReference>
<organism evidence="2 3">
    <name type="scientific">Plesiocystis pacifica SIR-1</name>
    <dbReference type="NCBI Taxonomy" id="391625"/>
    <lineage>
        <taxon>Bacteria</taxon>
        <taxon>Pseudomonadati</taxon>
        <taxon>Myxococcota</taxon>
        <taxon>Polyangia</taxon>
        <taxon>Nannocystales</taxon>
        <taxon>Nannocystaceae</taxon>
        <taxon>Plesiocystis</taxon>
    </lineage>
</organism>
<accession>A6G243</accession>
<dbReference type="EMBL" id="ABCS01000014">
    <property type="protein sequence ID" value="EDM80012.1"/>
    <property type="molecule type" value="Genomic_DNA"/>
</dbReference>
<feature type="signal peptide" evidence="1">
    <location>
        <begin position="1"/>
        <end position="22"/>
    </location>
</feature>
<evidence type="ECO:0000313" key="3">
    <source>
        <dbReference type="Proteomes" id="UP000005801"/>
    </source>
</evidence>
<dbReference type="AlphaFoldDB" id="A6G243"/>
<keyword evidence="1" id="KW-0732">Signal</keyword>
<feature type="chain" id="PRO_5002697417" description="Lipoprotein" evidence="1">
    <location>
        <begin position="23"/>
        <end position="176"/>
    </location>
</feature>
<evidence type="ECO:0000313" key="2">
    <source>
        <dbReference type="EMBL" id="EDM80012.1"/>
    </source>
</evidence>
<keyword evidence="3" id="KW-1185">Reference proteome</keyword>
<comment type="caution">
    <text evidence="2">The sequence shown here is derived from an EMBL/GenBank/DDBJ whole genome shotgun (WGS) entry which is preliminary data.</text>
</comment>
<dbReference type="STRING" id="391625.PPSIR1_20334"/>
<reference evidence="2 3" key="1">
    <citation type="submission" date="2007-06" db="EMBL/GenBank/DDBJ databases">
        <authorList>
            <person name="Shimkets L."/>
            <person name="Ferriera S."/>
            <person name="Johnson J."/>
            <person name="Kravitz S."/>
            <person name="Beeson K."/>
            <person name="Sutton G."/>
            <person name="Rogers Y.-H."/>
            <person name="Friedman R."/>
            <person name="Frazier M."/>
            <person name="Venter J.C."/>
        </authorList>
    </citation>
    <scope>NUCLEOTIDE SEQUENCE [LARGE SCALE GENOMIC DNA]</scope>
    <source>
        <strain evidence="2 3">SIR-1</strain>
    </source>
</reference>
<proteinExistence type="predicted"/>
<sequence length="176" mass="19212">MNQATVTATATAALAFASVLYACTADTPDATDTADTAAEGEAIEIDATWVMGAEGAWLGHISDTPYGTLDDFPLDFIHEEDGSLHARTSFGDDTGYFDFRFREQDGTWVLDEEGKFPGGLLQSYTLHPVEQANERVRFETLEMPGFILVDVIIEAESLVITAQVNGELHATFDLQR</sequence>